<evidence type="ECO:0000259" key="12">
    <source>
        <dbReference type="PROSITE" id="PS50178"/>
    </source>
</evidence>
<evidence type="ECO:0000259" key="13">
    <source>
        <dbReference type="PROSITE" id="PS51455"/>
    </source>
</evidence>
<dbReference type="EC" id="2.7.1.150" evidence="1"/>
<dbReference type="PANTHER" id="PTHR45748:SF7">
    <property type="entry name" value="1-PHOSPHATIDYLINOSITOL 3-PHOSPHATE 5-KINASE-RELATED"/>
    <property type="match status" value="1"/>
</dbReference>
<proteinExistence type="predicted"/>
<keyword evidence="6 10" id="KW-0418">Kinase</keyword>
<dbReference type="InterPro" id="IPR027483">
    <property type="entry name" value="PInositol-4-P-4/5-kinase_C_sf"/>
</dbReference>
<keyword evidence="8 10" id="KW-0067">ATP-binding</keyword>
<evidence type="ECO:0000256" key="11">
    <source>
        <dbReference type="SAM" id="MobiDB-lite"/>
    </source>
</evidence>
<dbReference type="Gene3D" id="3.50.7.10">
    <property type="entry name" value="GroEL"/>
    <property type="match status" value="1"/>
</dbReference>
<dbReference type="GO" id="GO:0005524">
    <property type="term" value="F:ATP binding"/>
    <property type="evidence" value="ECO:0007669"/>
    <property type="project" value="UniProtKB-UniRule"/>
</dbReference>
<dbReference type="SUPFAM" id="SSF52029">
    <property type="entry name" value="GroEL apical domain-like"/>
    <property type="match status" value="1"/>
</dbReference>
<feature type="domain" description="FYVE-type" evidence="12">
    <location>
        <begin position="16"/>
        <end position="74"/>
    </location>
</feature>
<organism evidence="14 15">
    <name type="scientific">Blepharisma stoltei</name>
    <dbReference type="NCBI Taxonomy" id="1481888"/>
    <lineage>
        <taxon>Eukaryota</taxon>
        <taxon>Sar</taxon>
        <taxon>Alveolata</taxon>
        <taxon>Ciliophora</taxon>
        <taxon>Postciliodesmatophora</taxon>
        <taxon>Heterotrichea</taxon>
        <taxon>Heterotrichida</taxon>
        <taxon>Blepharismidae</taxon>
        <taxon>Blepharisma</taxon>
    </lineage>
</organism>
<dbReference type="GO" id="GO:0000285">
    <property type="term" value="F:1-phosphatidylinositol-3-phosphate 5-kinase activity"/>
    <property type="evidence" value="ECO:0007669"/>
    <property type="project" value="UniProtKB-EC"/>
</dbReference>
<dbReference type="SMART" id="SM00330">
    <property type="entry name" value="PIPKc"/>
    <property type="match status" value="1"/>
</dbReference>
<feature type="domain" description="PIPK" evidence="13">
    <location>
        <begin position="840"/>
        <end position="1160"/>
    </location>
</feature>
<dbReference type="InterPro" id="IPR002498">
    <property type="entry name" value="PInositol-4-P-4/5-kinase_core"/>
</dbReference>
<evidence type="ECO:0000256" key="1">
    <source>
        <dbReference type="ARBA" id="ARBA00012009"/>
    </source>
</evidence>
<evidence type="ECO:0000256" key="10">
    <source>
        <dbReference type="PROSITE-ProRule" id="PRU00781"/>
    </source>
</evidence>
<dbReference type="GO" id="GO:0008270">
    <property type="term" value="F:zinc ion binding"/>
    <property type="evidence" value="ECO:0007669"/>
    <property type="project" value="UniProtKB-KW"/>
</dbReference>
<keyword evidence="5 9" id="KW-0863">Zinc-finger</keyword>
<dbReference type="InterPro" id="IPR013083">
    <property type="entry name" value="Znf_RING/FYVE/PHD"/>
</dbReference>
<keyword evidence="15" id="KW-1185">Reference proteome</keyword>
<dbReference type="Gene3D" id="3.30.810.10">
    <property type="entry name" value="2-Layer Sandwich"/>
    <property type="match status" value="1"/>
</dbReference>
<dbReference type="InterPro" id="IPR027484">
    <property type="entry name" value="PInositol-4-P-5-kinase_N"/>
</dbReference>
<gene>
    <name evidence="14" type="ORF">BSTOLATCC_MIC38758</name>
</gene>
<sequence length="1166" mass="133686">MSKELNQVSKEFWMPDTSAKSCARCDKPFTTFRRRHHCRYCGLIFCSKCTSKKSLLSNGVIINRCCPQCLLALKSPNKKTAILPTFATTTDLDPQPSPTGTPKHMEKSESADVIKEAAEDDAMSDLMSLEDEHALDSVKEFLGEIKSDSDPKLDAYANEYFEQLARESIVKQELGREWLGLIIKFSKEIVENLCSSTQFRKDSMDINNYLRIIKVAWPDTSLSEYINGVVFVKNIANKKMNKRIENPKILILKGGTDIYTSDKKLVSMDRLIDQETSLAEIFIRKLEKIRPNVMILEKSLPQNILSEFAKMQITTIMNVKLKIIEQIARATKAKILKSVDQTSTTENYLGTCGVFYLDTLEKQSYVFFKDPLDTTRAGSLILSGTDKFELKKVKEAVKDLVIQYRNIKLELHFFIQSGIRPIPNIFSAFKSSASQFKYLVISNINNSMCTKPTTQNISYYKGEDMTLGDFINSTIKKSNDTCPSGCESNLSDHSTYYIKNGGRIKMYFAKSHQNPSQEIMMKKECKACGKSTIVTTPLSKSAWEYSFYKFINNFFTKTDFLNEKNCPHDFYKLAKFSFHIQGIKIVFEWEENPVYDLIPMSNSKETTRFYANFMRNKFDETRSCAKEVFDDLLRQSKEMILKLSVESIGNESKSQLQGIDIIREELVTIGDTITSSLCKLLDMEVCQFKCHLDIDTYKRSLFLQACSIKVSLEDTASKLKRLKKGSKHINKEPKNPPLSRSSSSGPDNRKSPAQTPTPEGKIYPSLSAISSQDFESLEQTHRNSAISTPIDNFDKDDEFLQSEHFNILQKGNLTLPLGYNDLCVPVEETDSLSIIAYALNSQRYFDEIACNIRKTENSADQIEADLLSGDEKHFKFSVSTYEDEMIGLAHKDGVRRLYGSHMKIQVTAYFPKQFHAIREYSYEPHDEFLISITSSQNSQEQLGKSRAVFRKSLNGKYILKTIDEKEFRMFIDLTPNYFRHVCKNYFHNMPSRLVKTIGAFKISVKNYSTGRNKLEWALLSENLGFAMPSPLYVYDLKGTSNHKRRVKEGDTRTKMDLNFIEDFKGIPITLAPEVKRIFDATIWNDTLFLAKQNVIDYSLLIMVSLEHRKIAAGIIDYMEQYTFEKAIESKYKAVITDQLPTITHPTIYKERYRSQLIESYFMSLED</sequence>
<dbReference type="SUPFAM" id="SSF56104">
    <property type="entry name" value="SAICAR synthase-like"/>
    <property type="match status" value="1"/>
</dbReference>
<dbReference type="Pfam" id="PF01504">
    <property type="entry name" value="PIP5K"/>
    <property type="match status" value="1"/>
</dbReference>
<dbReference type="PROSITE" id="PS51455">
    <property type="entry name" value="PIPK"/>
    <property type="match status" value="1"/>
</dbReference>
<evidence type="ECO:0000256" key="3">
    <source>
        <dbReference type="ARBA" id="ARBA00022723"/>
    </source>
</evidence>
<dbReference type="InterPro" id="IPR017455">
    <property type="entry name" value="Znf_FYVE-rel"/>
</dbReference>
<dbReference type="Proteomes" id="UP001162131">
    <property type="component" value="Unassembled WGS sequence"/>
</dbReference>
<dbReference type="GO" id="GO:0046488">
    <property type="term" value="P:phosphatidylinositol metabolic process"/>
    <property type="evidence" value="ECO:0007669"/>
    <property type="project" value="UniProtKB-UniRule"/>
</dbReference>
<feature type="region of interest" description="Disordered" evidence="11">
    <location>
        <begin position="722"/>
        <end position="763"/>
    </location>
</feature>
<evidence type="ECO:0000256" key="7">
    <source>
        <dbReference type="ARBA" id="ARBA00022833"/>
    </source>
</evidence>
<dbReference type="SUPFAM" id="SSF57903">
    <property type="entry name" value="FYVE/PHD zinc finger"/>
    <property type="match status" value="1"/>
</dbReference>
<dbReference type="AlphaFoldDB" id="A0AAU9JLY1"/>
<dbReference type="SMART" id="SM00064">
    <property type="entry name" value="FYVE"/>
    <property type="match status" value="1"/>
</dbReference>
<protein>
    <recommendedName>
        <fullName evidence="1">1-phosphatidylinositol-3-phosphate 5-kinase</fullName>
        <ecNumber evidence="1">2.7.1.150</ecNumber>
    </recommendedName>
</protein>
<evidence type="ECO:0000256" key="9">
    <source>
        <dbReference type="PROSITE-ProRule" id="PRU00091"/>
    </source>
</evidence>
<evidence type="ECO:0000256" key="8">
    <source>
        <dbReference type="ARBA" id="ARBA00022840"/>
    </source>
</evidence>
<dbReference type="InterPro" id="IPR011011">
    <property type="entry name" value="Znf_FYVE_PHD"/>
</dbReference>
<evidence type="ECO:0000313" key="14">
    <source>
        <dbReference type="EMBL" id="CAG9325505.1"/>
    </source>
</evidence>
<dbReference type="PANTHER" id="PTHR45748">
    <property type="entry name" value="1-PHOSPHATIDYLINOSITOL 3-PHOSPHATE 5-KINASE-RELATED"/>
    <property type="match status" value="1"/>
</dbReference>
<comment type="caution">
    <text evidence="14">The sequence shown here is derived from an EMBL/GenBank/DDBJ whole genome shotgun (WGS) entry which is preliminary data.</text>
</comment>
<dbReference type="Pfam" id="PF00118">
    <property type="entry name" value="Cpn60_TCP1"/>
    <property type="match status" value="1"/>
</dbReference>
<dbReference type="InterPro" id="IPR027409">
    <property type="entry name" value="GroEL-like_apical_dom_sf"/>
</dbReference>
<feature type="compositionally biased region" description="Polar residues" evidence="11">
    <location>
        <begin position="738"/>
        <end position="757"/>
    </location>
</feature>
<keyword evidence="2 10" id="KW-0808">Transferase</keyword>
<dbReference type="InterPro" id="IPR000306">
    <property type="entry name" value="Znf_FYVE"/>
</dbReference>
<dbReference type="Gene3D" id="3.30.800.10">
    <property type="entry name" value="Phosphatidylinositol Phosphate Kinase II Beta"/>
    <property type="match status" value="1"/>
</dbReference>
<name>A0AAU9JLY1_9CILI</name>
<dbReference type="Gene3D" id="3.30.40.10">
    <property type="entry name" value="Zinc/RING finger domain, C3HC4 (zinc finger)"/>
    <property type="match status" value="1"/>
</dbReference>
<evidence type="ECO:0000256" key="6">
    <source>
        <dbReference type="ARBA" id="ARBA00022777"/>
    </source>
</evidence>
<keyword evidence="4 10" id="KW-0547">Nucleotide-binding</keyword>
<evidence type="ECO:0000256" key="4">
    <source>
        <dbReference type="ARBA" id="ARBA00022741"/>
    </source>
</evidence>
<feature type="region of interest" description="Disordered" evidence="11">
    <location>
        <begin position="88"/>
        <end position="109"/>
    </location>
</feature>
<dbReference type="PROSITE" id="PS50178">
    <property type="entry name" value="ZF_FYVE"/>
    <property type="match status" value="1"/>
</dbReference>
<evidence type="ECO:0000256" key="2">
    <source>
        <dbReference type="ARBA" id="ARBA00022679"/>
    </source>
</evidence>
<keyword evidence="7" id="KW-0862">Zinc</keyword>
<accession>A0AAU9JLY1</accession>
<evidence type="ECO:0000313" key="15">
    <source>
        <dbReference type="Proteomes" id="UP001162131"/>
    </source>
</evidence>
<keyword evidence="3" id="KW-0479">Metal-binding</keyword>
<dbReference type="InterPro" id="IPR044769">
    <property type="entry name" value="PIKfyve_PIPKc"/>
</dbReference>
<evidence type="ECO:0000256" key="5">
    <source>
        <dbReference type="ARBA" id="ARBA00022771"/>
    </source>
</evidence>
<dbReference type="CDD" id="cd17300">
    <property type="entry name" value="PIPKc_PIKfyve"/>
    <property type="match status" value="1"/>
</dbReference>
<reference evidence="14" key="1">
    <citation type="submission" date="2021-09" db="EMBL/GenBank/DDBJ databases">
        <authorList>
            <consortium name="AG Swart"/>
            <person name="Singh M."/>
            <person name="Singh A."/>
            <person name="Seah K."/>
            <person name="Emmerich C."/>
        </authorList>
    </citation>
    <scope>NUCLEOTIDE SEQUENCE</scope>
    <source>
        <strain evidence="14">ATCC30299</strain>
    </source>
</reference>
<dbReference type="InterPro" id="IPR002423">
    <property type="entry name" value="Cpn60/GroEL/TCP-1"/>
</dbReference>
<dbReference type="EMBL" id="CAJZBQ010000038">
    <property type="protein sequence ID" value="CAG9325505.1"/>
    <property type="molecule type" value="Genomic_DNA"/>
</dbReference>
<dbReference type="Pfam" id="PF01363">
    <property type="entry name" value="FYVE"/>
    <property type="match status" value="1"/>
</dbReference>